<comment type="caution">
    <text evidence="2">The sequence shown here is derived from an EMBL/GenBank/DDBJ whole genome shotgun (WGS) entry which is preliminary data.</text>
</comment>
<sequence>MTDYTLKEATFHGDVLRYADVGKGTPVILVHGLLGSHQSWGTQIERLAQNHRVIAVDLYGCGESDKYSGDYSLSAHAASLRDLMDHLKITTATFVGHSYGGGVIMQFTYLFPDRVAKICLVNAGGLGPEVSALLRAATLPGSELVLPVLASNVVRKPIESLCRAIAAGSPLRLSESTIETWRTFGTVSDRDTRKAFLAITRGVIGPFGQSVSAVKFFPDFQHLDAMVIWGKHDNMIPITQAERLRDVMPKAEFITIDDAGHFPHLDQPRQFHLALSSFLGKAQRAA</sequence>
<gene>
    <name evidence="2" type="ORF">GCM10011410_03440</name>
</gene>
<accession>A0A916U012</accession>
<organism evidence="2 3">
    <name type="scientific">Hoyosella rhizosphaerae</name>
    <dbReference type="NCBI Taxonomy" id="1755582"/>
    <lineage>
        <taxon>Bacteria</taxon>
        <taxon>Bacillati</taxon>
        <taxon>Actinomycetota</taxon>
        <taxon>Actinomycetes</taxon>
        <taxon>Mycobacteriales</taxon>
        <taxon>Hoyosellaceae</taxon>
        <taxon>Hoyosella</taxon>
    </lineage>
</organism>
<dbReference type="InterPro" id="IPR029058">
    <property type="entry name" value="AB_hydrolase_fold"/>
</dbReference>
<dbReference type="PRINTS" id="PR00412">
    <property type="entry name" value="EPOXHYDRLASE"/>
</dbReference>
<keyword evidence="3" id="KW-1185">Reference proteome</keyword>
<dbReference type="SUPFAM" id="SSF53474">
    <property type="entry name" value="alpha/beta-Hydrolases"/>
    <property type="match status" value="1"/>
</dbReference>
<evidence type="ECO:0000313" key="3">
    <source>
        <dbReference type="Proteomes" id="UP000641514"/>
    </source>
</evidence>
<dbReference type="PANTHER" id="PTHR43798:SF33">
    <property type="entry name" value="HYDROLASE, PUTATIVE (AFU_ORTHOLOGUE AFUA_2G14860)-RELATED"/>
    <property type="match status" value="1"/>
</dbReference>
<evidence type="ECO:0000313" key="2">
    <source>
        <dbReference type="EMBL" id="GGC54377.1"/>
    </source>
</evidence>
<dbReference type="Proteomes" id="UP000641514">
    <property type="component" value="Unassembled WGS sequence"/>
</dbReference>
<keyword evidence="2" id="KW-0378">Hydrolase</keyword>
<feature type="domain" description="AB hydrolase-1" evidence="1">
    <location>
        <begin position="26"/>
        <end position="268"/>
    </location>
</feature>
<dbReference type="RefSeq" id="WP_188670062.1">
    <property type="nucleotide sequence ID" value="NZ_BMJH01000001.1"/>
</dbReference>
<dbReference type="EMBL" id="BMJH01000001">
    <property type="protein sequence ID" value="GGC54377.1"/>
    <property type="molecule type" value="Genomic_DNA"/>
</dbReference>
<dbReference type="AlphaFoldDB" id="A0A916U012"/>
<proteinExistence type="predicted"/>
<dbReference type="Gene3D" id="3.40.50.1820">
    <property type="entry name" value="alpha/beta hydrolase"/>
    <property type="match status" value="1"/>
</dbReference>
<dbReference type="GO" id="GO:0016787">
    <property type="term" value="F:hydrolase activity"/>
    <property type="evidence" value="ECO:0007669"/>
    <property type="project" value="UniProtKB-KW"/>
</dbReference>
<dbReference type="PRINTS" id="PR00111">
    <property type="entry name" value="ABHYDROLASE"/>
</dbReference>
<dbReference type="InterPro" id="IPR050266">
    <property type="entry name" value="AB_hydrolase_sf"/>
</dbReference>
<evidence type="ECO:0000259" key="1">
    <source>
        <dbReference type="Pfam" id="PF00561"/>
    </source>
</evidence>
<dbReference type="GO" id="GO:0016020">
    <property type="term" value="C:membrane"/>
    <property type="evidence" value="ECO:0007669"/>
    <property type="project" value="TreeGrafter"/>
</dbReference>
<dbReference type="InterPro" id="IPR000639">
    <property type="entry name" value="Epox_hydrolase-like"/>
</dbReference>
<dbReference type="PANTHER" id="PTHR43798">
    <property type="entry name" value="MONOACYLGLYCEROL LIPASE"/>
    <property type="match status" value="1"/>
</dbReference>
<name>A0A916U012_9ACTN</name>
<protein>
    <submittedName>
        <fullName evidence="2">Hydrolase</fullName>
    </submittedName>
</protein>
<dbReference type="Pfam" id="PF00561">
    <property type="entry name" value="Abhydrolase_1"/>
    <property type="match status" value="1"/>
</dbReference>
<dbReference type="InterPro" id="IPR000073">
    <property type="entry name" value="AB_hydrolase_1"/>
</dbReference>
<reference evidence="2" key="2">
    <citation type="submission" date="2020-09" db="EMBL/GenBank/DDBJ databases">
        <authorList>
            <person name="Sun Q."/>
            <person name="Zhou Y."/>
        </authorList>
    </citation>
    <scope>NUCLEOTIDE SEQUENCE</scope>
    <source>
        <strain evidence="2">CGMCC 1.15478</strain>
    </source>
</reference>
<reference evidence="2" key="1">
    <citation type="journal article" date="2014" name="Int. J. Syst. Evol. Microbiol.">
        <title>Complete genome sequence of Corynebacterium casei LMG S-19264T (=DSM 44701T), isolated from a smear-ripened cheese.</title>
        <authorList>
            <consortium name="US DOE Joint Genome Institute (JGI-PGF)"/>
            <person name="Walter F."/>
            <person name="Albersmeier A."/>
            <person name="Kalinowski J."/>
            <person name="Ruckert C."/>
        </authorList>
    </citation>
    <scope>NUCLEOTIDE SEQUENCE</scope>
    <source>
        <strain evidence="2">CGMCC 1.15478</strain>
    </source>
</reference>